<protein>
    <submittedName>
        <fullName evidence="1">Uncharacterized protein</fullName>
    </submittedName>
</protein>
<evidence type="ECO:0000313" key="1">
    <source>
        <dbReference type="EMBL" id="MBX46875.1"/>
    </source>
</evidence>
<dbReference type="AlphaFoldDB" id="A0A2P2NWP2"/>
<name>A0A2P2NWP2_RHIMU</name>
<accession>A0A2P2NWP2</accession>
<organism evidence="1">
    <name type="scientific">Rhizophora mucronata</name>
    <name type="common">Asiatic mangrove</name>
    <dbReference type="NCBI Taxonomy" id="61149"/>
    <lineage>
        <taxon>Eukaryota</taxon>
        <taxon>Viridiplantae</taxon>
        <taxon>Streptophyta</taxon>
        <taxon>Embryophyta</taxon>
        <taxon>Tracheophyta</taxon>
        <taxon>Spermatophyta</taxon>
        <taxon>Magnoliopsida</taxon>
        <taxon>eudicotyledons</taxon>
        <taxon>Gunneridae</taxon>
        <taxon>Pentapetalae</taxon>
        <taxon>rosids</taxon>
        <taxon>fabids</taxon>
        <taxon>Malpighiales</taxon>
        <taxon>Rhizophoraceae</taxon>
        <taxon>Rhizophora</taxon>
    </lineage>
</organism>
<dbReference type="EMBL" id="GGEC01066391">
    <property type="protein sequence ID" value="MBX46875.1"/>
    <property type="molecule type" value="Transcribed_RNA"/>
</dbReference>
<sequence length="30" mass="3402">MVVKIYLWSSSSAVLNLIMNLSEFQLQCLA</sequence>
<reference evidence="1" key="1">
    <citation type="submission" date="2018-02" db="EMBL/GenBank/DDBJ databases">
        <title>Rhizophora mucronata_Transcriptome.</title>
        <authorList>
            <person name="Meera S.P."/>
            <person name="Sreeshan A."/>
            <person name="Augustine A."/>
        </authorList>
    </citation>
    <scope>NUCLEOTIDE SEQUENCE</scope>
    <source>
        <tissue evidence="1">Leaf</tissue>
    </source>
</reference>
<proteinExistence type="predicted"/>